<dbReference type="PANTHER" id="PTHR13285">
    <property type="entry name" value="ACYLTRANSFERASE"/>
    <property type="match status" value="1"/>
</dbReference>
<gene>
    <name evidence="11" type="ORF">E7203_02855</name>
</gene>
<dbReference type="PANTHER" id="PTHR13285:SF23">
    <property type="entry name" value="TEICHOIC ACID D-ALANYLTRANSFERASE"/>
    <property type="match status" value="1"/>
</dbReference>
<evidence type="ECO:0000313" key="11">
    <source>
        <dbReference type="EMBL" id="MBE6084403.1"/>
    </source>
</evidence>
<dbReference type="EMBL" id="SVCA01000002">
    <property type="protein sequence ID" value="MBE6084403.1"/>
    <property type="molecule type" value="Genomic_DNA"/>
</dbReference>
<feature type="transmembrane region" description="Helical" evidence="10">
    <location>
        <begin position="53"/>
        <end position="70"/>
    </location>
</feature>
<keyword evidence="4 9" id="KW-0808">Transferase</keyword>
<name>A0A927ZYC9_SELRU</name>
<dbReference type="GO" id="GO:0016746">
    <property type="term" value="F:acyltransferase activity"/>
    <property type="evidence" value="ECO:0007669"/>
    <property type="project" value="UniProtKB-KW"/>
</dbReference>
<keyword evidence="8 9" id="KW-0012">Acyltransferase</keyword>
<keyword evidence="6 10" id="KW-1133">Transmembrane helix</keyword>
<keyword evidence="7 9" id="KW-0472">Membrane</keyword>
<evidence type="ECO:0000256" key="10">
    <source>
        <dbReference type="SAM" id="Phobius"/>
    </source>
</evidence>
<dbReference type="InterPro" id="IPR028362">
    <property type="entry name" value="AlgI"/>
</dbReference>
<dbReference type="InterPro" id="IPR024194">
    <property type="entry name" value="Ac/AlaTfrase_AlgI/DltB"/>
</dbReference>
<comment type="caution">
    <text evidence="11">The sequence shown here is derived from an EMBL/GenBank/DDBJ whole genome shotgun (WGS) entry which is preliminary data.</text>
</comment>
<evidence type="ECO:0000256" key="2">
    <source>
        <dbReference type="ARBA" id="ARBA00010323"/>
    </source>
</evidence>
<protein>
    <submittedName>
        <fullName evidence="11">MBOAT family protein</fullName>
    </submittedName>
</protein>
<keyword evidence="5 10" id="KW-0812">Transmembrane</keyword>
<keyword evidence="3 9" id="KW-1003">Cell membrane</keyword>
<accession>A0A927ZYC9</accession>
<evidence type="ECO:0000256" key="8">
    <source>
        <dbReference type="ARBA" id="ARBA00023315"/>
    </source>
</evidence>
<dbReference type="InterPro" id="IPR051085">
    <property type="entry name" value="MB_O-acyltransferase"/>
</dbReference>
<proteinExistence type="inferred from homology"/>
<evidence type="ECO:0000256" key="5">
    <source>
        <dbReference type="ARBA" id="ARBA00022692"/>
    </source>
</evidence>
<dbReference type="InterPro" id="IPR004299">
    <property type="entry name" value="MBOAT_fam"/>
</dbReference>
<dbReference type="AlphaFoldDB" id="A0A927ZYC9"/>
<evidence type="ECO:0000256" key="1">
    <source>
        <dbReference type="ARBA" id="ARBA00004651"/>
    </source>
</evidence>
<feature type="transmembrane region" description="Helical" evidence="10">
    <location>
        <begin position="6"/>
        <end position="24"/>
    </location>
</feature>
<feature type="transmembrane region" description="Helical" evidence="10">
    <location>
        <begin position="313"/>
        <end position="336"/>
    </location>
</feature>
<dbReference type="RefSeq" id="WP_303668465.1">
    <property type="nucleotide sequence ID" value="NZ_SVCA01000002.1"/>
</dbReference>
<evidence type="ECO:0000256" key="7">
    <source>
        <dbReference type="ARBA" id="ARBA00023136"/>
    </source>
</evidence>
<dbReference type="Proteomes" id="UP000772151">
    <property type="component" value="Unassembled WGS sequence"/>
</dbReference>
<feature type="transmembrane region" description="Helical" evidence="10">
    <location>
        <begin position="183"/>
        <end position="202"/>
    </location>
</feature>
<feature type="transmembrane region" description="Helical" evidence="10">
    <location>
        <begin position="437"/>
        <end position="455"/>
    </location>
</feature>
<evidence type="ECO:0000256" key="4">
    <source>
        <dbReference type="ARBA" id="ARBA00022679"/>
    </source>
</evidence>
<feature type="transmembrane region" description="Helical" evidence="10">
    <location>
        <begin position="412"/>
        <end position="430"/>
    </location>
</feature>
<evidence type="ECO:0000313" key="12">
    <source>
        <dbReference type="Proteomes" id="UP000772151"/>
    </source>
</evidence>
<feature type="transmembrane region" description="Helical" evidence="10">
    <location>
        <begin position="77"/>
        <end position="96"/>
    </location>
</feature>
<dbReference type="PIRSF" id="PIRSF500217">
    <property type="entry name" value="AlgI"/>
    <property type="match status" value="1"/>
</dbReference>
<dbReference type="GO" id="GO:0005886">
    <property type="term" value="C:plasma membrane"/>
    <property type="evidence" value="ECO:0007669"/>
    <property type="project" value="UniProtKB-SubCell"/>
</dbReference>
<dbReference type="Pfam" id="PF03062">
    <property type="entry name" value="MBOAT"/>
    <property type="match status" value="1"/>
</dbReference>
<evidence type="ECO:0000256" key="9">
    <source>
        <dbReference type="PIRNR" id="PIRNR016636"/>
    </source>
</evidence>
<feature type="transmembrane region" description="Helical" evidence="10">
    <location>
        <begin position="116"/>
        <end position="137"/>
    </location>
</feature>
<comment type="similarity">
    <text evidence="2 9">Belongs to the membrane-bound acyltransferase family.</text>
</comment>
<evidence type="ECO:0000256" key="3">
    <source>
        <dbReference type="ARBA" id="ARBA00022475"/>
    </source>
</evidence>
<dbReference type="PIRSF" id="PIRSF016636">
    <property type="entry name" value="AlgI_DltB"/>
    <property type="match status" value="1"/>
</dbReference>
<evidence type="ECO:0000256" key="6">
    <source>
        <dbReference type="ARBA" id="ARBA00022989"/>
    </source>
</evidence>
<organism evidence="11 12">
    <name type="scientific">Selenomonas ruminantium</name>
    <dbReference type="NCBI Taxonomy" id="971"/>
    <lineage>
        <taxon>Bacteria</taxon>
        <taxon>Bacillati</taxon>
        <taxon>Bacillota</taxon>
        <taxon>Negativicutes</taxon>
        <taxon>Selenomonadales</taxon>
        <taxon>Selenomonadaceae</taxon>
        <taxon>Selenomonas</taxon>
    </lineage>
</organism>
<comment type="subcellular location">
    <subcellularLocation>
        <location evidence="1">Cell membrane</location>
        <topology evidence="1">Multi-pass membrane protein</topology>
    </subcellularLocation>
</comment>
<feature type="transmembrane region" description="Helical" evidence="10">
    <location>
        <begin position="356"/>
        <end position="374"/>
    </location>
</feature>
<sequence length="465" mass="53593">MLFNSWGFIFVYLPVVFCGYFGLARLRYVELARVWLAVASLGFYAYWNVAYVPLLLMSIGWNYLFGQLIARGKWRKGMLFFAILGNLALLGYYKYAGFFVTTLNDAAGFAYDVPQIILPLGISFFTFTQTAYLVDVYRGETKIKRGGTFSSYLLFVTIFPHLIAGPIINYRDMMPQFYRLRNFVINYRNLALGIALFSMGLFKKVCVADKLSPWVADVFSRAYSVGFVEAWTGALAYTYQLYFDFSGYSEMAIGLGLMFNLHFPTNFNSPYQSKSIIDFWRRWHMTLGSWVKNYLYIPMGGNRHGELCKMRNLFVAMLLIGLWHGAGWTFVLWGALHGVFLMINHQWRHLGRKLPSALAWSMTFLCVVICWVFFRAATFAEGWAIIVAMFGGSGAAWNAWHVSASVRKVAEVLLVLTIVLAIMPNPQVLLQRFRPNKLWWCATLAMLIWAMLHFNQYSEFLYFQF</sequence>
<dbReference type="GO" id="GO:0042121">
    <property type="term" value="P:alginic acid biosynthetic process"/>
    <property type="evidence" value="ECO:0007669"/>
    <property type="project" value="InterPro"/>
</dbReference>
<feature type="transmembrane region" description="Helical" evidence="10">
    <location>
        <begin position="149"/>
        <end position="168"/>
    </location>
</feature>
<reference evidence="11" key="1">
    <citation type="submission" date="2019-04" db="EMBL/GenBank/DDBJ databases">
        <title>Evolution of Biomass-Degrading Anaerobic Consortia Revealed by Metagenomics.</title>
        <authorList>
            <person name="Peng X."/>
        </authorList>
    </citation>
    <scope>NUCLEOTIDE SEQUENCE</scope>
    <source>
        <strain evidence="11">SIG242</strain>
    </source>
</reference>
<feature type="transmembrane region" description="Helical" evidence="10">
    <location>
        <begin position="381"/>
        <end position="400"/>
    </location>
</feature>